<evidence type="ECO:0000259" key="1">
    <source>
        <dbReference type="Pfam" id="PF04965"/>
    </source>
</evidence>
<dbReference type="InterPro" id="IPR007048">
    <property type="entry name" value="IraD/Gp25-like"/>
</dbReference>
<dbReference type="Gene3D" id="3.10.450.40">
    <property type="match status" value="1"/>
</dbReference>
<feature type="domain" description="IraD/Gp25-like" evidence="1">
    <location>
        <begin position="32"/>
        <end position="117"/>
    </location>
</feature>
<proteinExistence type="predicted"/>
<protein>
    <submittedName>
        <fullName evidence="2">Phage baseplate protein</fullName>
    </submittedName>
</protein>
<organism evidence="2 3">
    <name type="scientific">candidate division LCP-89 bacterium B3_LCP</name>
    <dbReference type="NCBI Taxonomy" id="2012998"/>
    <lineage>
        <taxon>Bacteria</taxon>
        <taxon>Pseudomonadati</taxon>
        <taxon>Bacteria division LCP-89</taxon>
    </lineage>
</organism>
<name>A0A532UUA8_UNCL8</name>
<sequence>MSANNNRNLANPEYLAFPFRIDEDGGEKCDRAAHVRQQIEQVLYTNPYERIFRPEFGVGLKKLVFEPNSSALAEITKKRLQSSLAEALKGEVDPKTIVVDVNPDEEKLIISVSYTLATIGTTEQHEFLI</sequence>
<accession>A0A532UUA8</accession>
<dbReference type="Proteomes" id="UP000319619">
    <property type="component" value="Unassembled WGS sequence"/>
</dbReference>
<evidence type="ECO:0000313" key="3">
    <source>
        <dbReference type="Proteomes" id="UP000319619"/>
    </source>
</evidence>
<dbReference type="SUPFAM" id="SSF160719">
    <property type="entry name" value="gpW/gp25-like"/>
    <property type="match status" value="1"/>
</dbReference>
<dbReference type="Pfam" id="PF04965">
    <property type="entry name" value="GPW_gp25"/>
    <property type="match status" value="1"/>
</dbReference>
<gene>
    <name evidence="2" type="ORF">CEE37_12270</name>
</gene>
<dbReference type="AlphaFoldDB" id="A0A532UUA8"/>
<dbReference type="EMBL" id="NJBN01000009">
    <property type="protein sequence ID" value="TKJ38536.1"/>
    <property type="molecule type" value="Genomic_DNA"/>
</dbReference>
<comment type="caution">
    <text evidence="2">The sequence shown here is derived from an EMBL/GenBank/DDBJ whole genome shotgun (WGS) entry which is preliminary data.</text>
</comment>
<evidence type="ECO:0000313" key="2">
    <source>
        <dbReference type="EMBL" id="TKJ38536.1"/>
    </source>
</evidence>
<reference evidence="2 3" key="1">
    <citation type="submission" date="2017-06" db="EMBL/GenBank/DDBJ databases">
        <title>Novel microbial phyla capable of carbon fixation and sulfur reduction in deep-sea sediments.</title>
        <authorList>
            <person name="Huang J."/>
            <person name="Baker B."/>
            <person name="Wang Y."/>
        </authorList>
    </citation>
    <scope>NUCLEOTIDE SEQUENCE [LARGE SCALE GENOMIC DNA]</scope>
    <source>
        <strain evidence="2">B3_LCP</strain>
    </source>
</reference>